<keyword evidence="1" id="KW-1133">Transmembrane helix</keyword>
<keyword evidence="3" id="KW-1185">Reference proteome</keyword>
<reference evidence="2 3" key="1">
    <citation type="submission" date="2023-07" db="EMBL/GenBank/DDBJ databases">
        <title>Closed genome sequence of Methanimicrococcus sp. Es2.</title>
        <authorList>
            <person name="Protasov E."/>
            <person name="Platt K."/>
            <person name="Reeh H."/>
            <person name="Poehlein A."/>
            <person name="Daniel R."/>
            <person name="Brune A."/>
        </authorList>
    </citation>
    <scope>NUCLEOTIDE SEQUENCE [LARGE SCALE GENOMIC DNA]</scope>
    <source>
        <strain evidence="2 3">Es2</strain>
    </source>
</reference>
<dbReference type="AlphaFoldDB" id="A0AA96V8H9"/>
<feature type="transmembrane region" description="Helical" evidence="1">
    <location>
        <begin position="7"/>
        <end position="29"/>
    </location>
</feature>
<feature type="transmembrane region" description="Helical" evidence="1">
    <location>
        <begin position="110"/>
        <end position="133"/>
    </location>
</feature>
<proteinExistence type="predicted"/>
<keyword evidence="1" id="KW-0812">Transmembrane</keyword>
<sequence length="141" mass="16071">MITKKRASTFVFILSILAICAFSIIVYIRPESFKPILSCVSILSVLTVLSSLQMLELHGFNLKESLSTKRILSAVFFCIIFLGTLFYAFIIYPIMYRQPISSNFTEPIEYLIMILGSAIFIITMMSAIFFSVIKIEKKDKN</sequence>
<evidence type="ECO:0000256" key="1">
    <source>
        <dbReference type="SAM" id="Phobius"/>
    </source>
</evidence>
<dbReference type="GeneID" id="85196801"/>
<feature type="transmembrane region" description="Helical" evidence="1">
    <location>
        <begin position="71"/>
        <end position="90"/>
    </location>
</feature>
<dbReference type="Proteomes" id="UP001302662">
    <property type="component" value="Chromosome"/>
</dbReference>
<accession>A0AA96V8H9</accession>
<organism evidence="2 3">
    <name type="scientific">Methanimicrococcus stummii</name>
    <dbReference type="NCBI Taxonomy" id="3028294"/>
    <lineage>
        <taxon>Archaea</taxon>
        <taxon>Methanobacteriati</taxon>
        <taxon>Methanobacteriota</taxon>
        <taxon>Stenosarchaea group</taxon>
        <taxon>Methanomicrobia</taxon>
        <taxon>Methanosarcinales</taxon>
        <taxon>Methanosarcinaceae</taxon>
        <taxon>Methanimicrococcus</taxon>
    </lineage>
</organism>
<gene>
    <name evidence="2" type="ORF">MmiEs2_03500</name>
</gene>
<evidence type="ECO:0000313" key="3">
    <source>
        <dbReference type="Proteomes" id="UP001302662"/>
    </source>
</evidence>
<name>A0AA96V8H9_9EURY</name>
<feature type="transmembrane region" description="Helical" evidence="1">
    <location>
        <begin position="35"/>
        <end position="59"/>
    </location>
</feature>
<protein>
    <submittedName>
        <fullName evidence="2">Uncharacterized protein</fullName>
    </submittedName>
</protein>
<dbReference type="EMBL" id="CP131062">
    <property type="protein sequence ID" value="WNY28168.1"/>
    <property type="molecule type" value="Genomic_DNA"/>
</dbReference>
<dbReference type="RefSeq" id="WP_316559717.1">
    <property type="nucleotide sequence ID" value="NZ_CP131062.1"/>
</dbReference>
<dbReference type="KEGG" id="mees:MmiEs2_03500"/>
<evidence type="ECO:0000313" key="2">
    <source>
        <dbReference type="EMBL" id="WNY28168.1"/>
    </source>
</evidence>
<keyword evidence="1" id="KW-0472">Membrane</keyword>